<evidence type="ECO:0000313" key="4">
    <source>
        <dbReference type="Proteomes" id="UP000076078"/>
    </source>
</evidence>
<protein>
    <submittedName>
        <fullName evidence="3">Uncharacterized protein</fullName>
    </submittedName>
</protein>
<feature type="compositionally biased region" description="Basic residues" evidence="1">
    <location>
        <begin position="119"/>
        <end position="128"/>
    </location>
</feature>
<keyword evidence="4" id="KW-1185">Reference proteome</keyword>
<evidence type="ECO:0000256" key="1">
    <source>
        <dbReference type="SAM" id="MobiDB-lite"/>
    </source>
</evidence>
<proteinExistence type="predicted"/>
<organism evidence="3 4">
    <name type="scientific">Tieghemostelium lacteum</name>
    <name type="common">Slime mold</name>
    <name type="synonym">Dictyostelium lacteum</name>
    <dbReference type="NCBI Taxonomy" id="361077"/>
    <lineage>
        <taxon>Eukaryota</taxon>
        <taxon>Amoebozoa</taxon>
        <taxon>Evosea</taxon>
        <taxon>Eumycetozoa</taxon>
        <taxon>Dictyostelia</taxon>
        <taxon>Dictyosteliales</taxon>
        <taxon>Raperosteliaceae</taxon>
        <taxon>Tieghemostelium</taxon>
    </lineage>
</organism>
<dbReference type="AlphaFoldDB" id="A0A152A4W1"/>
<keyword evidence="2" id="KW-0812">Transmembrane</keyword>
<sequence>MKINIFLILIVITYYCLYFNFVVGKESVIGESTNDDSYQPNSNTIGTGGTMNGNEINTKTDSEASEEYPSTIPQDSRNGVYHFLSGPLTPHLENVENKRKYEQQELERLKVNQREYLQKKSKLNRKKKIENIDGFKDQQLSSNRGIKRTK</sequence>
<comment type="caution">
    <text evidence="3">The sequence shown here is derived from an EMBL/GenBank/DDBJ whole genome shotgun (WGS) entry which is preliminary data.</text>
</comment>
<feature type="region of interest" description="Disordered" evidence="1">
    <location>
        <begin position="34"/>
        <end position="76"/>
    </location>
</feature>
<keyword evidence="2" id="KW-1133">Transmembrane helix</keyword>
<gene>
    <name evidence="3" type="ORF">DLAC_02206</name>
</gene>
<feature type="transmembrane region" description="Helical" evidence="2">
    <location>
        <begin position="6"/>
        <end position="23"/>
    </location>
</feature>
<accession>A0A152A4W1</accession>
<dbReference type="InParanoid" id="A0A152A4W1"/>
<evidence type="ECO:0000256" key="2">
    <source>
        <dbReference type="SAM" id="Phobius"/>
    </source>
</evidence>
<reference evidence="3 4" key="1">
    <citation type="submission" date="2015-12" db="EMBL/GenBank/DDBJ databases">
        <title>Dictyostelia acquired genes for synthesis and detection of signals that induce cell-type specialization by lateral gene transfer from prokaryotes.</title>
        <authorList>
            <person name="Gloeckner G."/>
            <person name="Schaap P."/>
        </authorList>
    </citation>
    <scope>NUCLEOTIDE SEQUENCE [LARGE SCALE GENOMIC DNA]</scope>
    <source>
        <strain evidence="3 4">TK</strain>
    </source>
</reference>
<name>A0A152A4W1_TIELA</name>
<evidence type="ECO:0000313" key="3">
    <source>
        <dbReference type="EMBL" id="KYR01105.1"/>
    </source>
</evidence>
<keyword evidence="2" id="KW-0472">Membrane</keyword>
<feature type="region of interest" description="Disordered" evidence="1">
    <location>
        <begin position="118"/>
        <end position="150"/>
    </location>
</feature>
<dbReference type="Proteomes" id="UP000076078">
    <property type="component" value="Unassembled WGS sequence"/>
</dbReference>
<dbReference type="EMBL" id="LODT01000011">
    <property type="protein sequence ID" value="KYR01105.1"/>
    <property type="molecule type" value="Genomic_DNA"/>
</dbReference>